<evidence type="ECO:0000313" key="9">
    <source>
        <dbReference type="Proteomes" id="UP000053593"/>
    </source>
</evidence>
<dbReference type="Proteomes" id="UP000053593">
    <property type="component" value="Unassembled WGS sequence"/>
</dbReference>
<dbReference type="EMBL" id="KN834812">
    <property type="protein sequence ID" value="KIK54817.1"/>
    <property type="molecule type" value="Genomic_DNA"/>
</dbReference>
<comment type="pathway">
    <text evidence="2">Secondary metabolite biosynthesis.</text>
</comment>
<dbReference type="OrthoDB" id="1470350at2759"/>
<evidence type="ECO:0000256" key="5">
    <source>
        <dbReference type="ARBA" id="ARBA00023004"/>
    </source>
</evidence>
<keyword evidence="5 6" id="KW-0408">Iron</keyword>
<evidence type="ECO:0000256" key="3">
    <source>
        <dbReference type="ARBA" id="ARBA00010617"/>
    </source>
</evidence>
<dbReference type="GO" id="GO:0004497">
    <property type="term" value="F:monooxygenase activity"/>
    <property type="evidence" value="ECO:0007669"/>
    <property type="project" value="UniProtKB-KW"/>
</dbReference>
<dbReference type="Gene3D" id="1.10.630.10">
    <property type="entry name" value="Cytochrome P450"/>
    <property type="match status" value="1"/>
</dbReference>
<dbReference type="GO" id="GO:0005506">
    <property type="term" value="F:iron ion binding"/>
    <property type="evidence" value="ECO:0007669"/>
    <property type="project" value="InterPro"/>
</dbReference>
<proteinExistence type="inferred from homology"/>
<keyword evidence="7" id="KW-0560">Oxidoreductase</keyword>
<gene>
    <name evidence="8" type="ORF">GYMLUDRAFT_48370</name>
</gene>
<reference evidence="8 9" key="1">
    <citation type="submission" date="2014-04" db="EMBL/GenBank/DDBJ databases">
        <title>Evolutionary Origins and Diversification of the Mycorrhizal Mutualists.</title>
        <authorList>
            <consortium name="DOE Joint Genome Institute"/>
            <consortium name="Mycorrhizal Genomics Consortium"/>
            <person name="Kohler A."/>
            <person name="Kuo A."/>
            <person name="Nagy L.G."/>
            <person name="Floudas D."/>
            <person name="Copeland A."/>
            <person name="Barry K.W."/>
            <person name="Cichocki N."/>
            <person name="Veneault-Fourrey C."/>
            <person name="LaButti K."/>
            <person name="Lindquist E.A."/>
            <person name="Lipzen A."/>
            <person name="Lundell T."/>
            <person name="Morin E."/>
            <person name="Murat C."/>
            <person name="Riley R."/>
            <person name="Ohm R."/>
            <person name="Sun H."/>
            <person name="Tunlid A."/>
            <person name="Henrissat B."/>
            <person name="Grigoriev I.V."/>
            <person name="Hibbett D.S."/>
            <person name="Martin F."/>
        </authorList>
    </citation>
    <scope>NUCLEOTIDE SEQUENCE [LARGE SCALE GENOMIC DNA]</scope>
    <source>
        <strain evidence="8 9">FD-317 M1</strain>
    </source>
</reference>
<dbReference type="InterPro" id="IPR001128">
    <property type="entry name" value="Cyt_P450"/>
</dbReference>
<comment type="cofactor">
    <cofactor evidence="1 6">
        <name>heme</name>
        <dbReference type="ChEBI" id="CHEBI:30413"/>
    </cofactor>
</comment>
<evidence type="ECO:0000256" key="4">
    <source>
        <dbReference type="ARBA" id="ARBA00022723"/>
    </source>
</evidence>
<dbReference type="PROSITE" id="PS00086">
    <property type="entry name" value="CYTOCHROME_P450"/>
    <property type="match status" value="1"/>
</dbReference>
<dbReference type="PANTHER" id="PTHR24305">
    <property type="entry name" value="CYTOCHROME P450"/>
    <property type="match status" value="1"/>
</dbReference>
<keyword evidence="4 6" id="KW-0479">Metal-binding</keyword>
<dbReference type="InterPro" id="IPR036396">
    <property type="entry name" value="Cyt_P450_sf"/>
</dbReference>
<evidence type="ECO:0008006" key="10">
    <source>
        <dbReference type="Google" id="ProtNLM"/>
    </source>
</evidence>
<name>A0A0D0C9Y8_9AGAR</name>
<protein>
    <recommendedName>
        <fullName evidence="10">Cytochrome P450</fullName>
    </recommendedName>
</protein>
<evidence type="ECO:0000256" key="2">
    <source>
        <dbReference type="ARBA" id="ARBA00005179"/>
    </source>
</evidence>
<organism evidence="8 9">
    <name type="scientific">Collybiopsis luxurians FD-317 M1</name>
    <dbReference type="NCBI Taxonomy" id="944289"/>
    <lineage>
        <taxon>Eukaryota</taxon>
        <taxon>Fungi</taxon>
        <taxon>Dikarya</taxon>
        <taxon>Basidiomycota</taxon>
        <taxon>Agaricomycotina</taxon>
        <taxon>Agaricomycetes</taxon>
        <taxon>Agaricomycetidae</taxon>
        <taxon>Agaricales</taxon>
        <taxon>Marasmiineae</taxon>
        <taxon>Omphalotaceae</taxon>
        <taxon>Collybiopsis</taxon>
        <taxon>Collybiopsis luxurians</taxon>
    </lineage>
</organism>
<dbReference type="SUPFAM" id="SSF48264">
    <property type="entry name" value="Cytochrome P450"/>
    <property type="match status" value="1"/>
</dbReference>
<sequence>MHKLYGPVVRTGPNTLHFNDRRAYHDIYSNGNTLVKEPRFYGAIFVHALGSSTAFSDLQQSRNRRSLLGPSFSRQAVMKLEYTIQEKVDRLVALLEKLYRSPESTVMLSIAYRSLTTDVITEYCFANSANTLSDPNFAHPIALETRNLIKRIWIQTYFPFVVRLIARIPQEFILWLFPKFRTFVDVKARFEQQIDNFISNPEDLITAEHETIYHHLLLPKDPELRPSRTYLIHEAFLLVGAGSDTVGHACTVGTYFALQDHSIRSRLAEELKEAWPDKDRPLSFTTLEKLPYLTAFIKESLRMSIGPMHPLPRVVGDETPEISGQNVPPGTIVGMSHYFMHMNPEVFSDPDTFNPDRWLVRGTSEMMLDLVSFSKGPHQCLGLNLAWSELYLILGNIFRKLDLSLVGENVEGDLKLGKVLDYVAPSWVKADYKVFVNRVHD</sequence>
<keyword evidence="6 7" id="KW-0349">Heme</keyword>
<dbReference type="CDD" id="cd11062">
    <property type="entry name" value="CYP58-like"/>
    <property type="match status" value="1"/>
</dbReference>
<keyword evidence="9" id="KW-1185">Reference proteome</keyword>
<dbReference type="PRINTS" id="PR00465">
    <property type="entry name" value="EP450IV"/>
</dbReference>
<feature type="binding site" description="axial binding residue" evidence="6">
    <location>
        <position position="380"/>
    </location>
    <ligand>
        <name>heme</name>
        <dbReference type="ChEBI" id="CHEBI:30413"/>
    </ligand>
    <ligandPart>
        <name>Fe</name>
        <dbReference type="ChEBI" id="CHEBI:18248"/>
    </ligandPart>
</feature>
<dbReference type="InterPro" id="IPR002403">
    <property type="entry name" value="Cyt_P450_E_grp-IV"/>
</dbReference>
<dbReference type="Pfam" id="PF00067">
    <property type="entry name" value="p450"/>
    <property type="match status" value="1"/>
</dbReference>
<dbReference type="PANTHER" id="PTHR24305:SF152">
    <property type="entry name" value="P450, PUTATIVE (EUROFUNG)-RELATED"/>
    <property type="match status" value="1"/>
</dbReference>
<dbReference type="InterPro" id="IPR050121">
    <property type="entry name" value="Cytochrome_P450_monoxygenase"/>
</dbReference>
<evidence type="ECO:0000313" key="8">
    <source>
        <dbReference type="EMBL" id="KIK54817.1"/>
    </source>
</evidence>
<dbReference type="GO" id="GO:0020037">
    <property type="term" value="F:heme binding"/>
    <property type="evidence" value="ECO:0007669"/>
    <property type="project" value="InterPro"/>
</dbReference>
<evidence type="ECO:0000256" key="6">
    <source>
        <dbReference type="PIRSR" id="PIRSR602403-1"/>
    </source>
</evidence>
<accession>A0A0D0C9Y8</accession>
<evidence type="ECO:0000256" key="7">
    <source>
        <dbReference type="RuleBase" id="RU000461"/>
    </source>
</evidence>
<dbReference type="HOGENOM" id="CLU_001570_14_4_1"/>
<keyword evidence="7" id="KW-0503">Monooxygenase</keyword>
<dbReference type="GO" id="GO:0016705">
    <property type="term" value="F:oxidoreductase activity, acting on paired donors, with incorporation or reduction of molecular oxygen"/>
    <property type="evidence" value="ECO:0007669"/>
    <property type="project" value="InterPro"/>
</dbReference>
<comment type="similarity">
    <text evidence="3 7">Belongs to the cytochrome P450 family.</text>
</comment>
<dbReference type="AlphaFoldDB" id="A0A0D0C9Y8"/>
<evidence type="ECO:0000256" key="1">
    <source>
        <dbReference type="ARBA" id="ARBA00001971"/>
    </source>
</evidence>
<dbReference type="InterPro" id="IPR017972">
    <property type="entry name" value="Cyt_P450_CS"/>
</dbReference>